<proteinExistence type="predicted"/>
<reference evidence="2 4" key="1">
    <citation type="submission" date="2015-05" db="EMBL/GenBank/DDBJ databases">
        <authorList>
            <person name="Wang D.B."/>
            <person name="Wang M."/>
        </authorList>
    </citation>
    <scope>NUCLEOTIDE SEQUENCE [LARGE SCALE GENOMIC DNA]</scope>
    <source>
        <strain evidence="2">VL1</strain>
    </source>
</reference>
<reference evidence="3" key="2">
    <citation type="journal article" date="2021" name="Mol. Plant Pathol.">
        <title>A 20-kb lineage-specific genomic region tames virulence in pathogenic amphidiploid Verticillium longisporum.</title>
        <authorList>
            <person name="Harting R."/>
            <person name="Starke J."/>
            <person name="Kusch H."/>
            <person name="Poggeler S."/>
            <person name="Maurus I."/>
            <person name="Schluter R."/>
            <person name="Landesfeind M."/>
            <person name="Bulla I."/>
            <person name="Nowrousian M."/>
            <person name="de Jonge R."/>
            <person name="Stahlhut G."/>
            <person name="Hoff K.J."/>
            <person name="Asshauer K.P."/>
            <person name="Thurmer A."/>
            <person name="Stanke M."/>
            <person name="Daniel R."/>
            <person name="Morgenstern B."/>
            <person name="Thomma B.P.H.J."/>
            <person name="Kronstad J.W."/>
            <person name="Braus-Stromeyer S.A."/>
            <person name="Braus G.H."/>
        </authorList>
    </citation>
    <scope>NUCLEOTIDE SEQUENCE</scope>
    <source>
        <strain evidence="3">Vl32</strain>
    </source>
</reference>
<feature type="region of interest" description="Disordered" evidence="1">
    <location>
        <begin position="24"/>
        <end position="47"/>
    </location>
</feature>
<dbReference type="Proteomes" id="UP000044602">
    <property type="component" value="Unassembled WGS sequence"/>
</dbReference>
<dbReference type="EMBL" id="JAEMWZ010000485">
    <property type="protein sequence ID" value="KAG7114962.1"/>
    <property type="molecule type" value="Genomic_DNA"/>
</dbReference>
<keyword evidence="4" id="KW-1185">Reference proteome</keyword>
<feature type="compositionally biased region" description="Acidic residues" evidence="1">
    <location>
        <begin position="25"/>
        <end position="47"/>
    </location>
</feature>
<evidence type="ECO:0000313" key="3">
    <source>
        <dbReference type="EMBL" id="KAG7114962.1"/>
    </source>
</evidence>
<dbReference type="Proteomes" id="UP000689129">
    <property type="component" value="Unassembled WGS sequence"/>
</dbReference>
<accession>A0A0G4LSP8</accession>
<gene>
    <name evidence="2" type="ORF">BN1708_014138</name>
    <name evidence="3" type="ORF">HYQ45_016405</name>
</gene>
<dbReference type="EMBL" id="CVQH01018335">
    <property type="protein sequence ID" value="CRK25093.1"/>
    <property type="molecule type" value="Genomic_DNA"/>
</dbReference>
<evidence type="ECO:0000256" key="1">
    <source>
        <dbReference type="SAM" id="MobiDB-lite"/>
    </source>
</evidence>
<feature type="region of interest" description="Disordered" evidence="1">
    <location>
        <begin position="178"/>
        <end position="209"/>
    </location>
</feature>
<name>A0A0G4LSP8_VERLO</name>
<sequence length="222" mass="23975">MAILKHFRAKSPDVVVHDHEVICISDDDSNDGDDGNDGDDSNDECDFEDVEVDVMANVEYTEARFEEAADANDETTVDGVGRDARSQSGVTGGLPPEEEGALETEDEGIATDIAPHDDAAGGDWDPHDDEASRTESVDLDQDESNASGFPDGTCTSLRDIVVELGALRDRVAHLEAQQHVHSACQAPSTSKTRHRTTSARPRAKRRKDSSIVNISATRAFVQ</sequence>
<feature type="non-terminal residue" evidence="2">
    <location>
        <position position="222"/>
    </location>
</feature>
<evidence type="ECO:0000313" key="2">
    <source>
        <dbReference type="EMBL" id="CRK25093.1"/>
    </source>
</evidence>
<feature type="compositionally biased region" description="Acidic residues" evidence="1">
    <location>
        <begin position="96"/>
        <end position="109"/>
    </location>
</feature>
<dbReference type="OrthoDB" id="5245230at2759"/>
<evidence type="ECO:0000313" key="4">
    <source>
        <dbReference type="Proteomes" id="UP000044602"/>
    </source>
</evidence>
<dbReference type="AlphaFoldDB" id="A0A0G4LSP8"/>
<protein>
    <submittedName>
        <fullName evidence="2">Uncharacterized protein</fullName>
    </submittedName>
</protein>
<feature type="compositionally biased region" description="Basic residues" evidence="1">
    <location>
        <begin position="191"/>
        <end position="207"/>
    </location>
</feature>
<organism evidence="2 4">
    <name type="scientific">Verticillium longisporum</name>
    <name type="common">Verticillium dahliae var. longisporum</name>
    <dbReference type="NCBI Taxonomy" id="100787"/>
    <lineage>
        <taxon>Eukaryota</taxon>
        <taxon>Fungi</taxon>
        <taxon>Dikarya</taxon>
        <taxon>Ascomycota</taxon>
        <taxon>Pezizomycotina</taxon>
        <taxon>Sordariomycetes</taxon>
        <taxon>Hypocreomycetidae</taxon>
        <taxon>Glomerellales</taxon>
        <taxon>Plectosphaerellaceae</taxon>
        <taxon>Verticillium</taxon>
    </lineage>
</organism>
<feature type="region of interest" description="Disordered" evidence="1">
    <location>
        <begin position="64"/>
        <end position="154"/>
    </location>
</feature>